<feature type="compositionally biased region" description="Polar residues" evidence="1">
    <location>
        <begin position="270"/>
        <end position="282"/>
    </location>
</feature>
<sequence>MAWAEGNTLHLHLPQEPSLSLELPDGRRGQVQSREGEQEVFLAGATLVLQLRRVNKQSKKSPNKKDLTWSPEVMGGRSFRGSNRRNTPYGHYVESETSDSHSSGKDLLPTDPDRTVFTEKDFGNAKSSAADPRASVGRTSDDTRSSVGGAMHVDPRASVSRPSETNRYSVRSDMPVDQRPSVGRASDANRSSVGDMPVDPRASVSRPSETNRYSVRSDMPVVQRASVGRASDANRSSVGDMPVDPRASDSRPSDANRYSIRSDMPVDQRASVSRASDANRSSVGDMHVDPRASVSRPSETNRYSVRSDMPVDQRASVGRASDANRSSVGMPVDPRASVSRPSDTNRYSVSWSDMPVDPRASASTSDARSSVRSDMHVDPRATVSRPAEISRFSAVSDMPTDSQSDTTSMQLDERRPSAKDAELSGARGSGPRGSSRSSPRKASRRSASSRRSSSLGPRSESVIKMQQDPSGSDTSGSRGAESIGDSAASHFSMESESGSSTGRSTTARMGSGEPVRAASMLSSDSERSTGSAGQEPRASMARMPTILESESRASRSSSRSGVGSRASQSRASQAKLARRGLCRFTAPEAANFCGLEISRQECSGESLTGRDRTALLVLLEQAEHSTAAVRARRSAADAAALPRLLVALGSELSLHGREWRAASNANGVLCLGREPVLLAVLGQLIEVLDTLVPADKTEETEGVTMGGEAKVQYTESVLESLRTVLGPHGFLPETLQLLSAAPHASPGAATALRNSLLAALRLALAWEVPSTVQKPLDNALAAASTYQVALETLEALLRKLRSDAGPETANSLVAQLALTLDIIVLLLRSDAGLQRFCDSSKARGSDRRVSPLAKWALEAIELLAEHSAEVSIEAINTALPAAVCILSVLLDATPAALPTNMDQFVRALCQILSHKTLTLRLLSSLLQLVKQGKHRIWFGSVSDAMQTRKKLRQSLIRNKVPSLVAVAAKEKLEGLLQADSTPKEMGPVSQVVQKRASQVIAAGAYYDTVEALVQEVYGSGSSDVDEEMADLRNAFGDLDGDSVDERRRSSGGMLHALSNMRQAILENCLMPQTRRRTSKVI</sequence>
<organism evidence="2 3">
    <name type="scientific">Effrenium voratum</name>
    <dbReference type="NCBI Taxonomy" id="2562239"/>
    <lineage>
        <taxon>Eukaryota</taxon>
        <taxon>Sar</taxon>
        <taxon>Alveolata</taxon>
        <taxon>Dinophyceae</taxon>
        <taxon>Suessiales</taxon>
        <taxon>Symbiodiniaceae</taxon>
        <taxon>Effrenium</taxon>
    </lineage>
</organism>
<gene>
    <name evidence="2" type="ORF">EVOR1521_LOCUS21230</name>
</gene>
<feature type="compositionally biased region" description="Polar residues" evidence="1">
    <location>
        <begin position="295"/>
        <end position="304"/>
    </location>
</feature>
<comment type="caution">
    <text evidence="2">The sequence shown here is derived from an EMBL/GenBank/DDBJ whole genome shotgun (WGS) entry which is preliminary data.</text>
</comment>
<dbReference type="EMBL" id="CAUJNA010003256">
    <property type="protein sequence ID" value="CAJ1397160.1"/>
    <property type="molecule type" value="Genomic_DNA"/>
</dbReference>
<feature type="compositionally biased region" description="Polar residues" evidence="1">
    <location>
        <begin position="205"/>
        <end position="214"/>
    </location>
</feature>
<accession>A0AA36N3E7</accession>
<evidence type="ECO:0000313" key="3">
    <source>
        <dbReference type="Proteomes" id="UP001178507"/>
    </source>
</evidence>
<feature type="compositionally biased region" description="Low complexity" evidence="1">
    <location>
        <begin position="9"/>
        <end position="23"/>
    </location>
</feature>
<feature type="compositionally biased region" description="Basic residues" evidence="1">
    <location>
        <begin position="53"/>
        <end position="62"/>
    </location>
</feature>
<name>A0AA36N3E7_9DINO</name>
<dbReference type="Proteomes" id="UP001178507">
    <property type="component" value="Unassembled WGS sequence"/>
</dbReference>
<feature type="compositionally biased region" description="Basic and acidic residues" evidence="1">
    <location>
        <begin position="369"/>
        <end position="379"/>
    </location>
</feature>
<feature type="region of interest" description="Disordered" evidence="1">
    <location>
        <begin position="52"/>
        <end position="571"/>
    </location>
</feature>
<feature type="region of interest" description="Disordered" evidence="1">
    <location>
        <begin position="1"/>
        <end position="36"/>
    </location>
</feature>
<feature type="compositionally biased region" description="Polar residues" evidence="1">
    <location>
        <begin position="339"/>
        <end position="351"/>
    </location>
</feature>
<evidence type="ECO:0000313" key="2">
    <source>
        <dbReference type="EMBL" id="CAJ1397160.1"/>
    </source>
</evidence>
<dbReference type="AlphaFoldDB" id="A0AA36N3E7"/>
<feature type="compositionally biased region" description="Polar residues" evidence="1">
    <location>
        <begin position="399"/>
        <end position="410"/>
    </location>
</feature>
<feature type="compositionally biased region" description="Basic and acidic residues" evidence="1">
    <location>
        <begin position="411"/>
        <end position="422"/>
    </location>
</feature>
<protein>
    <submittedName>
        <fullName evidence="2">Uncharacterized protein</fullName>
    </submittedName>
</protein>
<evidence type="ECO:0000256" key="1">
    <source>
        <dbReference type="SAM" id="MobiDB-lite"/>
    </source>
</evidence>
<proteinExistence type="predicted"/>
<feature type="compositionally biased region" description="Basic residues" evidence="1">
    <location>
        <begin position="438"/>
        <end position="448"/>
    </location>
</feature>
<feature type="compositionally biased region" description="Basic and acidic residues" evidence="1">
    <location>
        <begin position="111"/>
        <end position="123"/>
    </location>
</feature>
<feature type="compositionally biased region" description="Low complexity" evidence="1">
    <location>
        <begin position="554"/>
        <end position="571"/>
    </location>
</feature>
<feature type="compositionally biased region" description="Low complexity" evidence="1">
    <location>
        <begin position="449"/>
        <end position="459"/>
    </location>
</feature>
<feature type="compositionally biased region" description="Low complexity" evidence="1">
    <location>
        <begin position="492"/>
        <end position="512"/>
    </location>
</feature>
<keyword evidence="3" id="KW-1185">Reference proteome</keyword>
<feature type="compositionally biased region" description="Polar residues" evidence="1">
    <location>
        <begin position="160"/>
        <end position="169"/>
    </location>
</feature>
<feature type="compositionally biased region" description="Low complexity" evidence="1">
    <location>
        <begin position="357"/>
        <end position="368"/>
    </location>
</feature>
<feature type="compositionally biased region" description="Low complexity" evidence="1">
    <location>
        <begin position="75"/>
        <end position="86"/>
    </location>
</feature>
<feature type="compositionally biased region" description="Polar residues" evidence="1">
    <location>
        <begin position="467"/>
        <end position="477"/>
    </location>
</feature>
<feature type="compositionally biased region" description="Polar residues" evidence="1">
    <location>
        <begin position="520"/>
        <end position="532"/>
    </location>
</feature>
<reference evidence="2" key="1">
    <citation type="submission" date="2023-08" db="EMBL/GenBank/DDBJ databases">
        <authorList>
            <person name="Chen Y."/>
            <person name="Shah S."/>
            <person name="Dougan E. K."/>
            <person name="Thang M."/>
            <person name="Chan C."/>
        </authorList>
    </citation>
    <scope>NUCLEOTIDE SEQUENCE</scope>
</reference>